<proteinExistence type="inferred from homology"/>
<organism evidence="14 15">
    <name type="scientific">Dinothrombium tinctorium</name>
    <dbReference type="NCBI Taxonomy" id="1965070"/>
    <lineage>
        <taxon>Eukaryota</taxon>
        <taxon>Metazoa</taxon>
        <taxon>Ecdysozoa</taxon>
        <taxon>Arthropoda</taxon>
        <taxon>Chelicerata</taxon>
        <taxon>Arachnida</taxon>
        <taxon>Acari</taxon>
        <taxon>Acariformes</taxon>
        <taxon>Trombidiformes</taxon>
        <taxon>Prostigmata</taxon>
        <taxon>Anystina</taxon>
        <taxon>Parasitengona</taxon>
        <taxon>Trombidioidea</taxon>
        <taxon>Trombidiidae</taxon>
        <taxon>Dinothrombium</taxon>
    </lineage>
</organism>
<evidence type="ECO:0000256" key="5">
    <source>
        <dbReference type="ARBA" id="ARBA00023244"/>
    </source>
</evidence>
<dbReference type="PRINTS" id="PR00144">
    <property type="entry name" value="DALDHYDRTASE"/>
</dbReference>
<reference evidence="14 15" key="1">
    <citation type="journal article" date="2018" name="Gigascience">
        <title>Genomes of trombidid mites reveal novel predicted allergens and laterally-transferred genes associated with secondary metabolism.</title>
        <authorList>
            <person name="Dong X."/>
            <person name="Chaisiri K."/>
            <person name="Xia D."/>
            <person name="Armstrong S.D."/>
            <person name="Fang Y."/>
            <person name="Donnelly M.J."/>
            <person name="Kadowaki T."/>
            <person name="McGarry J.W."/>
            <person name="Darby A.C."/>
            <person name="Makepeace B.L."/>
        </authorList>
    </citation>
    <scope>NUCLEOTIDE SEQUENCE [LARGE SCALE GENOMIC DNA]</scope>
    <source>
        <strain evidence="14">UoL-WK</strain>
    </source>
</reference>
<feature type="binding site" evidence="11">
    <location>
        <position position="81"/>
    </location>
    <ligand>
        <name>Zn(2+)</name>
        <dbReference type="ChEBI" id="CHEBI:29105"/>
        <label>1</label>
        <note>catalytic</note>
    </ligand>
</feature>
<evidence type="ECO:0000313" key="15">
    <source>
        <dbReference type="Proteomes" id="UP000285301"/>
    </source>
</evidence>
<feature type="active site" description="Schiff-base intermediate with substrate" evidence="9">
    <location>
        <position position="147"/>
    </location>
</feature>
<evidence type="ECO:0000256" key="1">
    <source>
        <dbReference type="ARBA" id="ARBA00004694"/>
    </source>
</evidence>
<feature type="binding site" evidence="10">
    <location>
        <position position="157"/>
    </location>
    <ligand>
        <name>5-aminolevulinate</name>
        <dbReference type="ChEBI" id="CHEBI:356416"/>
        <label>1</label>
    </ligand>
</feature>
<dbReference type="PANTHER" id="PTHR11458">
    <property type="entry name" value="DELTA-AMINOLEVULINIC ACID DEHYDRATASE"/>
    <property type="match status" value="1"/>
</dbReference>
<evidence type="ECO:0000256" key="2">
    <source>
        <dbReference type="ARBA" id="ARBA00008055"/>
    </source>
</evidence>
<keyword evidence="5 12" id="KW-0627">Porphyrin biosynthesis</keyword>
<feature type="binding site" evidence="11">
    <location>
        <position position="80"/>
    </location>
    <ligand>
        <name>Zn(2+)</name>
        <dbReference type="ChEBI" id="CHEBI:29105"/>
        <label>2</label>
    </ligand>
</feature>
<accession>A0A3S3P9H4</accession>
<evidence type="ECO:0000256" key="13">
    <source>
        <dbReference type="RuleBase" id="RU004161"/>
    </source>
</evidence>
<dbReference type="SUPFAM" id="SSF51569">
    <property type="entry name" value="Aldolase"/>
    <property type="match status" value="1"/>
</dbReference>
<evidence type="ECO:0000256" key="9">
    <source>
        <dbReference type="PIRSR" id="PIRSR001415-1"/>
    </source>
</evidence>
<dbReference type="PANTHER" id="PTHR11458:SF0">
    <property type="entry name" value="DELTA-AMINOLEVULINIC ACID DEHYDRATASE"/>
    <property type="match status" value="1"/>
</dbReference>
<dbReference type="PIRSF" id="PIRSF001415">
    <property type="entry name" value="Porphbilin_synth"/>
    <property type="match status" value="1"/>
</dbReference>
<feature type="binding site" evidence="10">
    <location>
        <position position="227"/>
    </location>
    <ligand>
        <name>5-aminolevulinate</name>
        <dbReference type="ChEBI" id="CHEBI:356416"/>
        <label>2</label>
    </ligand>
</feature>
<dbReference type="GO" id="GO:0008270">
    <property type="term" value="F:zinc ion binding"/>
    <property type="evidence" value="ECO:0007669"/>
    <property type="project" value="TreeGrafter"/>
</dbReference>
<dbReference type="SMART" id="SM01004">
    <property type="entry name" value="ALAD"/>
    <property type="match status" value="1"/>
</dbReference>
<dbReference type="AlphaFoldDB" id="A0A3S3P9H4"/>
<dbReference type="GO" id="GO:0004655">
    <property type="term" value="F:porphobilinogen synthase activity"/>
    <property type="evidence" value="ECO:0007669"/>
    <property type="project" value="UniProtKB-EC"/>
</dbReference>
<feature type="binding site" evidence="11">
    <location>
        <position position="73"/>
    </location>
    <ligand>
        <name>Zn(2+)</name>
        <dbReference type="ChEBI" id="CHEBI:29105"/>
        <label>1</label>
        <note>catalytic</note>
    </ligand>
</feature>
<protein>
    <recommendedName>
        <fullName evidence="12">Delta-aminolevulinic acid dehydratase</fullName>
        <ecNumber evidence="12">4.2.1.24</ecNumber>
    </recommendedName>
</protein>
<gene>
    <name evidence="14" type="ORF">B4U79_05034</name>
</gene>
<feature type="binding site" evidence="11">
    <location>
        <position position="71"/>
    </location>
    <ligand>
        <name>Zn(2+)</name>
        <dbReference type="ChEBI" id="CHEBI:29105"/>
        <label>1</label>
        <note>catalytic</note>
    </ligand>
</feature>
<feature type="active site" description="Schiff-base intermediate with substrate" evidence="9">
    <location>
        <position position="200"/>
    </location>
</feature>
<dbReference type="InterPro" id="IPR030656">
    <property type="entry name" value="ALAD_AS"/>
</dbReference>
<comment type="catalytic activity">
    <reaction evidence="8 12">
        <text>2 5-aminolevulinate = porphobilinogen + 2 H2O + H(+)</text>
        <dbReference type="Rhea" id="RHEA:24064"/>
        <dbReference type="ChEBI" id="CHEBI:15377"/>
        <dbReference type="ChEBI" id="CHEBI:15378"/>
        <dbReference type="ChEBI" id="CHEBI:58126"/>
        <dbReference type="ChEBI" id="CHEBI:356416"/>
        <dbReference type="EC" id="4.2.1.24"/>
    </reaction>
</comment>
<comment type="subunit">
    <text evidence="7">Homooctamer; active form. Homohexamer; low activity form.</text>
</comment>
<evidence type="ECO:0000256" key="6">
    <source>
        <dbReference type="ARBA" id="ARBA00025628"/>
    </source>
</evidence>
<dbReference type="OrthoDB" id="1530at2759"/>
<dbReference type="PROSITE" id="PS00169">
    <property type="entry name" value="D_ALA_DEHYDRATASE"/>
    <property type="match status" value="1"/>
</dbReference>
<dbReference type="InterPro" id="IPR001731">
    <property type="entry name" value="ALAD"/>
</dbReference>
<evidence type="ECO:0000313" key="14">
    <source>
        <dbReference type="EMBL" id="RWS17856.1"/>
    </source>
</evidence>
<dbReference type="Pfam" id="PF00490">
    <property type="entry name" value="ALAD"/>
    <property type="match status" value="1"/>
</dbReference>
<dbReference type="GO" id="GO:0006782">
    <property type="term" value="P:protoporphyrinogen IX biosynthetic process"/>
    <property type="evidence" value="ECO:0007669"/>
    <property type="project" value="UniProtKB-UniPathway"/>
</dbReference>
<feature type="binding site" evidence="10">
    <location>
        <position position="169"/>
    </location>
    <ligand>
        <name>5-aminolevulinate</name>
        <dbReference type="ChEBI" id="CHEBI:356416"/>
        <label>1</label>
    </ligand>
</feature>
<evidence type="ECO:0000256" key="7">
    <source>
        <dbReference type="ARBA" id="ARBA00025861"/>
    </source>
</evidence>
<evidence type="ECO:0000256" key="8">
    <source>
        <dbReference type="ARBA" id="ARBA00047651"/>
    </source>
</evidence>
<keyword evidence="15" id="KW-1185">Reference proteome</keyword>
<keyword evidence="4 12" id="KW-0456">Lyase</keyword>
<dbReference type="STRING" id="1965070.A0A3S3P9H4"/>
<feature type="binding site" evidence="11">
    <location>
        <position position="171"/>
    </location>
    <ligand>
        <name>Zn(2+)</name>
        <dbReference type="ChEBI" id="CHEBI:29105"/>
        <label>2</label>
    </ligand>
</feature>
<dbReference type="UniPathway" id="UPA00251">
    <property type="reaction ID" value="UER00318"/>
</dbReference>
<evidence type="ECO:0000256" key="10">
    <source>
        <dbReference type="PIRSR" id="PIRSR001415-2"/>
    </source>
</evidence>
<evidence type="ECO:0000256" key="12">
    <source>
        <dbReference type="RuleBase" id="RU000515"/>
    </source>
</evidence>
<dbReference type="Proteomes" id="UP000285301">
    <property type="component" value="Unassembled WGS sequence"/>
</dbReference>
<feature type="binding site" evidence="10">
    <location>
        <position position="266"/>
    </location>
    <ligand>
        <name>5-aminolevulinate</name>
        <dbReference type="ChEBI" id="CHEBI:356416"/>
        <label>2</label>
    </ligand>
</feature>
<dbReference type="EC" id="4.2.1.24" evidence="12"/>
<comment type="pathway">
    <text evidence="1">Porphyrin-containing compound metabolism; protoporphyrin-IX biosynthesis; coproporphyrinogen-III from 5-aminolevulinate: step 1/4.</text>
</comment>
<evidence type="ECO:0000256" key="11">
    <source>
        <dbReference type="PIRSR" id="PIRSR001415-4"/>
    </source>
</evidence>
<comment type="function">
    <text evidence="6">Catalyzes an early step in the biosynthesis of tetrapyrroles. Binds two molecules of 5-aminolevulinate per subunit, each at a distinct site, and catalyzes their condensation to form porphobilinogen.</text>
</comment>
<dbReference type="InterPro" id="IPR013785">
    <property type="entry name" value="Aldolase_TIM"/>
</dbReference>
<evidence type="ECO:0000256" key="4">
    <source>
        <dbReference type="ARBA" id="ARBA00023239"/>
    </source>
</evidence>
<sequence>MPYVLRYGLVKAIEFLRPLVERYSLKSVLLFPVVKEKGLEKATNSDHNPAIRAVTRIKQEFANLTVVVDVCLCAFTVDGHCCVFNNDGKIDNKRSISLIAQLAVAYAKAGADIVAPSDMMDARIDSIRIQLNENGFNDVGIMSYSAKFASCFYGPFRDAAGSTPKFGDRKCYQLPPGSSGLAMRAVRRDIEEGADIIMVKPGTFYLDVIAKIAATHTDIPIAVYHVSGEYAMLYHGAAAGAFDLKTAVMEVITSFKRAGATIIITYFTPFILKWLKEDLN</sequence>
<dbReference type="EMBL" id="NCKU01000028">
    <property type="protein sequence ID" value="RWS17856.1"/>
    <property type="molecule type" value="Genomic_DNA"/>
</dbReference>
<keyword evidence="3" id="KW-0350">Heme biosynthesis</keyword>
<comment type="caution">
    <text evidence="14">The sequence shown here is derived from an EMBL/GenBank/DDBJ whole genome shotgun (WGS) entry which is preliminary data.</text>
</comment>
<dbReference type="GO" id="GO:0005829">
    <property type="term" value="C:cytosol"/>
    <property type="evidence" value="ECO:0007669"/>
    <property type="project" value="TreeGrafter"/>
</dbReference>
<evidence type="ECO:0000256" key="3">
    <source>
        <dbReference type="ARBA" id="ARBA00023133"/>
    </source>
</evidence>
<dbReference type="NCBIfam" id="NF006762">
    <property type="entry name" value="PRK09283.1"/>
    <property type="match status" value="1"/>
</dbReference>
<name>A0A3S3P9H4_9ACAR</name>
<dbReference type="Gene3D" id="3.20.20.70">
    <property type="entry name" value="Aldolase class I"/>
    <property type="match status" value="1"/>
</dbReference>
<comment type="similarity">
    <text evidence="2 13">Belongs to the ALAD family.</text>
</comment>